<evidence type="ECO:0000313" key="2">
    <source>
        <dbReference type="EMBL" id="ACM21470.1"/>
    </source>
</evidence>
<dbReference type="Gene3D" id="1.25.10.10">
    <property type="entry name" value="Leucine-rich Repeat Variant"/>
    <property type="match status" value="1"/>
</dbReference>
<dbReference type="KEGG" id="geo:Geob_3127"/>
<sequence>MANSRRFVKVFLASPGDLSDERKIAKTVVDEFNSLWAEQLGYQVELVGWEDTVARCGRPQALINRDLEQCELFVGLMWKRWGTPPDVAGTYSSGFEEEFNRSVERRKADGLPEISLLFKEIDTDSLRDPGAQLKKVLDFKEQLITEKTILFEHFSDFSDFEKKFRRCIADYIKCLCNVEGQVRVNSQSQAPPSEDEKQQTSDANAQPLETPLSIEGAQFLRDFISKTERDLEQEPIEGAEIARFRLLTTILGKHGNDEYSLGVHDSNLMFAKGDKFKLGQHEISGLVASGLSNFSNENVPLWRWLAAMGEFSNSILPFYTFKGPTERRINAITAMKLISEPLPSGGKRFNRDFLLKSWFSDNSKSALRVAALNYLGEFGITSDISIIRAELDRNDNQTNNAATDAFLRIKLRESRECAILALNELRPSFVHQDLMIALFDNEAALSTESLISCIDQQCNNVRRKAIEILRKRKALPLDTVEQLLCDNDAKVRYEAINTLIEHGRTFSNDEAKKILVKPSQKSGLGMLSIASGITDETYWNHYQHHTLRLTSEKELEKITEKSSIFDFDPKFILAERQFKKRGDILRKSVEEQFKEEFSNYLNKLSEIFTMDHEVIERTRGIEDYQRKSLTRKGLNIICQKAELRDLGLVRNALKSGFVDYSSTDVEYLRKFGEWEDIKLIIDSVKRPEAGQNTLLLSTPEDSKYQVSAKAIYALGRNRLTELLSMQLPSQLLSYLIVETPDKAFRELTDETIIRLLQYEDEKVRKCIALKCIRALTKKRLIKLLADYMSSDEQQYYNVIHWLDFGVSTPRDRAIQASDKVLKKEWNR</sequence>
<dbReference type="RefSeq" id="WP_012648198.1">
    <property type="nucleotide sequence ID" value="NC_011979.1"/>
</dbReference>
<reference evidence="2 3" key="1">
    <citation type="submission" date="2009-01" db="EMBL/GenBank/DDBJ databases">
        <title>Complete sequence of Geobacter sp. FRC-32.</title>
        <authorList>
            <consortium name="US DOE Joint Genome Institute"/>
            <person name="Lucas S."/>
            <person name="Copeland A."/>
            <person name="Lapidus A."/>
            <person name="Glavina del Rio T."/>
            <person name="Dalin E."/>
            <person name="Tice H."/>
            <person name="Bruce D."/>
            <person name="Goodwin L."/>
            <person name="Pitluck S."/>
            <person name="Saunders E."/>
            <person name="Brettin T."/>
            <person name="Detter J.C."/>
            <person name="Han C."/>
            <person name="Larimer F."/>
            <person name="Land M."/>
            <person name="Hauser L."/>
            <person name="Kyrpides N."/>
            <person name="Ovchinnikova G."/>
            <person name="Kostka J."/>
            <person name="Richardson P."/>
        </authorList>
    </citation>
    <scope>NUCLEOTIDE SEQUENCE [LARGE SCALE GENOMIC DNA]</scope>
    <source>
        <strain evidence="3">DSM 22248 / JCM 15807 / FRC-32</strain>
    </source>
</reference>
<dbReference type="OrthoDB" id="5526615at2"/>
<dbReference type="SUPFAM" id="SSF48371">
    <property type="entry name" value="ARM repeat"/>
    <property type="match status" value="1"/>
</dbReference>
<dbReference type="InterPro" id="IPR025139">
    <property type="entry name" value="DUF4062"/>
</dbReference>
<dbReference type="HOGENOM" id="CLU_344416_0_0_7"/>
<accession>B9M3P9</accession>
<evidence type="ECO:0000259" key="1">
    <source>
        <dbReference type="Pfam" id="PF13271"/>
    </source>
</evidence>
<dbReference type="InterPro" id="IPR016024">
    <property type="entry name" value="ARM-type_fold"/>
</dbReference>
<dbReference type="Proteomes" id="UP000007721">
    <property type="component" value="Chromosome"/>
</dbReference>
<dbReference type="AlphaFoldDB" id="B9M3P9"/>
<keyword evidence="3" id="KW-1185">Reference proteome</keyword>
<proteinExistence type="predicted"/>
<dbReference type="eggNOG" id="COG1413">
    <property type="taxonomic scope" value="Bacteria"/>
</dbReference>
<dbReference type="InterPro" id="IPR011989">
    <property type="entry name" value="ARM-like"/>
</dbReference>
<protein>
    <recommendedName>
        <fullName evidence="1">DUF4062 domain-containing protein</fullName>
    </recommendedName>
</protein>
<evidence type="ECO:0000313" key="3">
    <source>
        <dbReference type="Proteomes" id="UP000007721"/>
    </source>
</evidence>
<name>B9M3P9_GEODF</name>
<dbReference type="Pfam" id="PF13271">
    <property type="entry name" value="DUF4062"/>
    <property type="match status" value="1"/>
</dbReference>
<feature type="domain" description="DUF4062" evidence="1">
    <location>
        <begin position="9"/>
        <end position="101"/>
    </location>
</feature>
<organism evidence="2 3">
    <name type="scientific">Geotalea daltonii (strain DSM 22248 / JCM 15807 / FRC-32)</name>
    <name type="common">Geobacter daltonii</name>
    <dbReference type="NCBI Taxonomy" id="316067"/>
    <lineage>
        <taxon>Bacteria</taxon>
        <taxon>Pseudomonadati</taxon>
        <taxon>Thermodesulfobacteriota</taxon>
        <taxon>Desulfuromonadia</taxon>
        <taxon>Geobacterales</taxon>
        <taxon>Geobacteraceae</taxon>
        <taxon>Geotalea</taxon>
    </lineage>
</organism>
<dbReference type="STRING" id="316067.Geob_3127"/>
<dbReference type="EMBL" id="CP001390">
    <property type="protein sequence ID" value="ACM21470.1"/>
    <property type="molecule type" value="Genomic_DNA"/>
</dbReference>
<gene>
    <name evidence="2" type="ordered locus">Geob_3127</name>
</gene>